<sequence>LILLDTDVPQCSPQISLGMSLEGVGGAQCCAWLGTGNLLIAKGMPGPVISSYALNASNLKSNVVGRRHKRNQDRERRSALSRSASPNDGSDPSPLSLNGSGKTDIPGRVPTMTYSVNPSYYTLSSSDPFGYPHAMATTDDGRRFCVLQDGSVFFWDVEMPDCEFVFDPEMRDRQQMVAQFMPASVSVAPILALGSGSGAVLTLDTRESTSSGHRIIELDRSALPLDNSRVESSLSMSRRQSLTLGQGSATDNPFSYATGGYDHYTQMQGGMESSDHRAARMGAPPLAALGIDSLRTPSGTAVNGRMRGVSGRNSASRSPEAVKDSTSGGGMFGTGEGSRGKCGVSAIGFSPFLPHCIGVGDTQGTVRVYDLRNTTTHVHAYTPHSGRVTAVTFSPSHPSVLSSAAVGTPASAALLRMGPEPGVLWQHHSAPEVHSSLGGSTQSTRLGGGSVNGFGMDGMPLALAFSSSRPLSVYAVDDSGCVAYKGLNMTPVKGSPAALFSPSSPVKARPKHEEPGRRFFSDLMAQPGHSVSSTALMQHVHRQQKRAGRGGRVDERQVVNTLGSLARNGREDGSRAELHALHSAIGLRDFVEATEVVRRTVKAALSGQDYTTAFRFLDIYDQYVGALQRKERPEFNPHVSIPLWLGKLGPACPVGLPQSLVCVPLTPTRLEIKALSHHADIVRELNEELFEPGVEPSRQALADAEHQRAMRVLALEKDCTSMLNMPTRERSVTNDILADLLSLRLDVMGDFAGTVDLSRQIVAPFISTAKDGSHKVMPRVNGLLPVLSRLLVPSIFCHASLPSSIVSRIAAVDGFDAGLALELVECRTSSPSVLGRAGDAEIDACSQRVSGRTDSDAASDGDLFRLVTQDPLSLLSQLDLIGNVSMGLVNEGSPFAVERALPPTSGGDSSEKYILPQGMLLTVIYASVCAGHFSTAIGQIDQHAEAIQRQMLQKGRERERERVDAGQFCRSTDTIIHTASASASGPMQTGSFSALLGLFCSQVVWPRLITHLKSAVSVSEQADAALGDLLLALSSPVLSSAGRPSLPSAGDDIRALLGSMGESVRLDLVDRDAAPAASPSALGRMVSGERMGGREGREGSRKSSLARADRLKALCGRALQRQRSDSDWAKVCPVMRQILAMLESVSEHAGLSMR</sequence>
<evidence type="ECO:0000313" key="3">
    <source>
        <dbReference type="Proteomes" id="UP000265618"/>
    </source>
</evidence>
<dbReference type="InterPro" id="IPR036322">
    <property type="entry name" value="WD40_repeat_dom_sf"/>
</dbReference>
<evidence type="ECO:0000256" key="1">
    <source>
        <dbReference type="SAM" id="MobiDB-lite"/>
    </source>
</evidence>
<feature type="region of interest" description="Disordered" evidence="1">
    <location>
        <begin position="1079"/>
        <end position="1104"/>
    </location>
</feature>
<name>A0A9K3GJ16_9EUKA</name>
<feature type="compositionally biased region" description="Polar residues" evidence="1">
    <location>
        <begin position="86"/>
        <end position="101"/>
    </location>
</feature>
<protein>
    <submittedName>
        <fullName evidence="2">Uncharacterized protein</fullName>
    </submittedName>
</protein>
<dbReference type="SUPFAM" id="SSF50978">
    <property type="entry name" value="WD40 repeat-like"/>
    <property type="match status" value="1"/>
</dbReference>
<dbReference type="OrthoDB" id="9890280at2759"/>
<organism evidence="2 3">
    <name type="scientific">Kipferlia bialata</name>
    <dbReference type="NCBI Taxonomy" id="797122"/>
    <lineage>
        <taxon>Eukaryota</taxon>
        <taxon>Metamonada</taxon>
        <taxon>Carpediemonas-like organisms</taxon>
        <taxon>Kipferlia</taxon>
    </lineage>
</organism>
<accession>A0A9K3GJ16</accession>
<feature type="compositionally biased region" description="Gly residues" evidence="1">
    <location>
        <begin position="327"/>
        <end position="336"/>
    </location>
</feature>
<dbReference type="Proteomes" id="UP000265618">
    <property type="component" value="Unassembled WGS sequence"/>
</dbReference>
<dbReference type="Gene3D" id="2.130.10.10">
    <property type="entry name" value="YVTN repeat-like/Quinoprotein amine dehydrogenase"/>
    <property type="match status" value="1"/>
</dbReference>
<feature type="compositionally biased region" description="Basic and acidic residues" evidence="1">
    <location>
        <begin position="1091"/>
        <end position="1104"/>
    </location>
</feature>
<gene>
    <name evidence="2" type="ORF">KIPB_005427</name>
</gene>
<feature type="region of interest" description="Disordered" evidence="1">
    <location>
        <begin position="64"/>
        <end position="109"/>
    </location>
</feature>
<comment type="caution">
    <text evidence="2">The sequence shown here is derived from an EMBL/GenBank/DDBJ whole genome shotgun (WGS) entry which is preliminary data.</text>
</comment>
<keyword evidence="3" id="KW-1185">Reference proteome</keyword>
<dbReference type="AlphaFoldDB" id="A0A9K3GJ16"/>
<dbReference type="EMBL" id="BDIP01001271">
    <property type="protein sequence ID" value="GIQ84011.1"/>
    <property type="molecule type" value="Genomic_DNA"/>
</dbReference>
<proteinExistence type="predicted"/>
<feature type="region of interest" description="Disordered" evidence="1">
    <location>
        <begin position="290"/>
        <end position="336"/>
    </location>
</feature>
<feature type="non-terminal residue" evidence="2">
    <location>
        <position position="1"/>
    </location>
</feature>
<feature type="compositionally biased region" description="Low complexity" evidence="1">
    <location>
        <begin position="1079"/>
        <end position="1089"/>
    </location>
</feature>
<dbReference type="InterPro" id="IPR015943">
    <property type="entry name" value="WD40/YVTN_repeat-like_dom_sf"/>
</dbReference>
<evidence type="ECO:0000313" key="2">
    <source>
        <dbReference type="EMBL" id="GIQ84011.1"/>
    </source>
</evidence>
<reference evidence="2 3" key="1">
    <citation type="journal article" date="2018" name="PLoS ONE">
        <title>The draft genome of Kipferlia bialata reveals reductive genome evolution in fornicate parasites.</title>
        <authorList>
            <person name="Tanifuji G."/>
            <person name="Takabayashi S."/>
            <person name="Kume K."/>
            <person name="Takagi M."/>
            <person name="Nakayama T."/>
            <person name="Kamikawa R."/>
            <person name="Inagaki Y."/>
            <person name="Hashimoto T."/>
        </authorList>
    </citation>
    <scope>NUCLEOTIDE SEQUENCE [LARGE SCALE GENOMIC DNA]</scope>
    <source>
        <strain evidence="2">NY0173</strain>
    </source>
</reference>